<protein>
    <submittedName>
        <fullName evidence="1">Uncharacterized protein</fullName>
    </submittedName>
</protein>
<dbReference type="OrthoDB" id="10273408at2759"/>
<proteinExistence type="predicted"/>
<gene>
    <name evidence="1" type="ORF">G6F64_012799</name>
</gene>
<organism evidence="1 2">
    <name type="scientific">Rhizopus oryzae</name>
    <name type="common">Mucormycosis agent</name>
    <name type="synonym">Rhizopus arrhizus var. delemar</name>
    <dbReference type="NCBI Taxonomy" id="64495"/>
    <lineage>
        <taxon>Eukaryota</taxon>
        <taxon>Fungi</taxon>
        <taxon>Fungi incertae sedis</taxon>
        <taxon>Mucoromycota</taxon>
        <taxon>Mucoromycotina</taxon>
        <taxon>Mucoromycetes</taxon>
        <taxon>Mucorales</taxon>
        <taxon>Mucorineae</taxon>
        <taxon>Rhizopodaceae</taxon>
        <taxon>Rhizopus</taxon>
    </lineage>
</organism>
<dbReference type="Proteomes" id="UP000716291">
    <property type="component" value="Unassembled WGS sequence"/>
</dbReference>
<sequence length="127" mass="14878">MDASVQQAAGMQSFFFSPSKVVFYRYYAIYELSLRAAVIKVIPFESENSSASTTIIGFYDHIADHYREYLVGRGIKFDTLKSITDKANRKVKNLLRDEVRKHQRFNCLTDSQLFTMIRSKFYYMVDK</sequence>
<dbReference type="EMBL" id="JAANQT010004281">
    <property type="protein sequence ID" value="KAG1299765.1"/>
    <property type="molecule type" value="Genomic_DNA"/>
</dbReference>
<dbReference type="AlphaFoldDB" id="A0A9P7BKI2"/>
<keyword evidence="2" id="KW-1185">Reference proteome</keyword>
<evidence type="ECO:0000313" key="2">
    <source>
        <dbReference type="Proteomes" id="UP000716291"/>
    </source>
</evidence>
<reference evidence="1" key="1">
    <citation type="journal article" date="2020" name="Microb. Genom.">
        <title>Genetic diversity of clinical and environmental Mucorales isolates obtained from an investigation of mucormycosis cases among solid organ transplant recipients.</title>
        <authorList>
            <person name="Nguyen M.H."/>
            <person name="Kaul D."/>
            <person name="Muto C."/>
            <person name="Cheng S.J."/>
            <person name="Richter R.A."/>
            <person name="Bruno V.M."/>
            <person name="Liu G."/>
            <person name="Beyhan S."/>
            <person name="Sundermann A.J."/>
            <person name="Mounaud S."/>
            <person name="Pasculle A.W."/>
            <person name="Nierman W.C."/>
            <person name="Driscoll E."/>
            <person name="Cumbie R."/>
            <person name="Clancy C.J."/>
            <person name="Dupont C.L."/>
        </authorList>
    </citation>
    <scope>NUCLEOTIDE SEQUENCE</scope>
    <source>
        <strain evidence="1">GL11</strain>
    </source>
</reference>
<evidence type="ECO:0000313" key="1">
    <source>
        <dbReference type="EMBL" id="KAG1299765.1"/>
    </source>
</evidence>
<comment type="caution">
    <text evidence="1">The sequence shown here is derived from an EMBL/GenBank/DDBJ whole genome shotgun (WGS) entry which is preliminary data.</text>
</comment>
<accession>A0A9P7BKI2</accession>
<name>A0A9P7BKI2_RHIOR</name>